<feature type="region of interest" description="Disordered" evidence="4">
    <location>
        <begin position="588"/>
        <end position="610"/>
    </location>
</feature>
<evidence type="ECO:0000256" key="3">
    <source>
        <dbReference type="ARBA" id="ARBA00023163"/>
    </source>
</evidence>
<dbReference type="PANTHER" id="PTHR43537">
    <property type="entry name" value="TRANSCRIPTIONAL REGULATOR, GNTR FAMILY"/>
    <property type="match status" value="1"/>
</dbReference>
<dbReference type="Proteomes" id="UP001486207">
    <property type="component" value="Unassembled WGS sequence"/>
</dbReference>
<keyword evidence="7" id="KW-1185">Reference proteome</keyword>
<dbReference type="InterPro" id="IPR009057">
    <property type="entry name" value="Homeodomain-like_sf"/>
</dbReference>
<comment type="caution">
    <text evidence="6">The sequence shown here is derived from an EMBL/GenBank/DDBJ whole genome shotgun (WGS) entry which is preliminary data.</text>
</comment>
<dbReference type="SMART" id="SM00895">
    <property type="entry name" value="FCD"/>
    <property type="match status" value="1"/>
</dbReference>
<evidence type="ECO:0000256" key="4">
    <source>
        <dbReference type="SAM" id="MobiDB-lite"/>
    </source>
</evidence>
<keyword evidence="3" id="KW-0804">Transcription</keyword>
<proteinExistence type="predicted"/>
<dbReference type="SUPFAM" id="SSF46689">
    <property type="entry name" value="Homeodomain-like"/>
    <property type="match status" value="1"/>
</dbReference>
<evidence type="ECO:0000256" key="1">
    <source>
        <dbReference type="ARBA" id="ARBA00023015"/>
    </source>
</evidence>
<gene>
    <name evidence="6" type="ORF">ABT384_19360</name>
</gene>
<dbReference type="PROSITE" id="PS50949">
    <property type="entry name" value="HTH_GNTR"/>
    <property type="match status" value="1"/>
</dbReference>
<reference evidence="6 7" key="1">
    <citation type="submission" date="2024-06" db="EMBL/GenBank/DDBJ databases">
        <title>The Natural Products Discovery Center: Release of the First 8490 Sequenced Strains for Exploring Actinobacteria Biosynthetic Diversity.</title>
        <authorList>
            <person name="Kalkreuter E."/>
            <person name="Kautsar S.A."/>
            <person name="Yang D."/>
            <person name="Bader C.D."/>
            <person name="Teijaro C.N."/>
            <person name="Fluegel L."/>
            <person name="Davis C.M."/>
            <person name="Simpson J.R."/>
            <person name="Lauterbach L."/>
            <person name="Steele A.D."/>
            <person name="Gui C."/>
            <person name="Meng S."/>
            <person name="Li G."/>
            <person name="Viehrig K."/>
            <person name="Ye F."/>
            <person name="Su P."/>
            <person name="Kiefer A.F."/>
            <person name="Nichols A."/>
            <person name="Cepeda A.J."/>
            <person name="Yan W."/>
            <person name="Fan B."/>
            <person name="Jiang Y."/>
            <person name="Adhikari A."/>
            <person name="Zheng C.-J."/>
            <person name="Schuster L."/>
            <person name="Cowan T.M."/>
            <person name="Smanski M.J."/>
            <person name="Chevrette M.G."/>
            <person name="De Carvalho L.P.S."/>
            <person name="Shen B."/>
        </authorList>
    </citation>
    <scope>NUCLEOTIDE SEQUENCE [LARGE SCALE GENOMIC DNA]</scope>
    <source>
        <strain evidence="6 7">NPDC000155</strain>
    </source>
</reference>
<dbReference type="Pfam" id="PF07729">
    <property type="entry name" value="FCD"/>
    <property type="match status" value="1"/>
</dbReference>
<accession>A0ABV1XTA9</accession>
<organism evidence="6 7">
    <name type="scientific">Streptomyces lanatus</name>
    <dbReference type="NCBI Taxonomy" id="66900"/>
    <lineage>
        <taxon>Bacteria</taxon>
        <taxon>Bacillati</taxon>
        <taxon>Actinomycetota</taxon>
        <taxon>Actinomycetes</taxon>
        <taxon>Kitasatosporales</taxon>
        <taxon>Streptomycetaceae</taxon>
        <taxon>Streptomyces</taxon>
    </lineage>
</organism>
<dbReference type="SMART" id="SM00345">
    <property type="entry name" value="HTH_GNTR"/>
    <property type="match status" value="1"/>
</dbReference>
<keyword evidence="1" id="KW-0805">Transcription regulation</keyword>
<dbReference type="Pfam" id="PF13565">
    <property type="entry name" value="HTH_32"/>
    <property type="match status" value="1"/>
</dbReference>
<feature type="domain" description="HTH gntR-type" evidence="5">
    <location>
        <begin position="365"/>
        <end position="432"/>
    </location>
</feature>
<feature type="compositionally biased region" description="Basic and acidic residues" evidence="4">
    <location>
        <begin position="589"/>
        <end position="604"/>
    </location>
</feature>
<dbReference type="InterPro" id="IPR011711">
    <property type="entry name" value="GntR_C"/>
</dbReference>
<evidence type="ECO:0000313" key="7">
    <source>
        <dbReference type="Proteomes" id="UP001486207"/>
    </source>
</evidence>
<dbReference type="PANTHER" id="PTHR43537:SF24">
    <property type="entry name" value="GLUCONATE OPERON TRANSCRIPTIONAL REPRESSOR"/>
    <property type="match status" value="1"/>
</dbReference>
<keyword evidence="2" id="KW-0238">DNA-binding</keyword>
<dbReference type="InterPro" id="IPR036388">
    <property type="entry name" value="WH-like_DNA-bd_sf"/>
</dbReference>
<dbReference type="InterPro" id="IPR008920">
    <property type="entry name" value="TF_FadR/GntR_C"/>
</dbReference>
<evidence type="ECO:0000259" key="5">
    <source>
        <dbReference type="PROSITE" id="PS50949"/>
    </source>
</evidence>
<dbReference type="SUPFAM" id="SSF46785">
    <property type="entry name" value="Winged helix' DNA-binding domain"/>
    <property type="match status" value="1"/>
</dbReference>
<dbReference type="InterPro" id="IPR036390">
    <property type="entry name" value="WH_DNA-bd_sf"/>
</dbReference>
<dbReference type="InterPro" id="IPR000524">
    <property type="entry name" value="Tscrpt_reg_HTH_GntR"/>
</dbReference>
<protein>
    <submittedName>
        <fullName evidence="6">Helix-turn-helix domain-containing protein</fullName>
    </submittedName>
</protein>
<evidence type="ECO:0000313" key="6">
    <source>
        <dbReference type="EMBL" id="MER7374795.1"/>
    </source>
</evidence>
<dbReference type="Gene3D" id="1.10.10.10">
    <property type="entry name" value="Winged helix-like DNA-binding domain superfamily/Winged helix DNA-binding domain"/>
    <property type="match status" value="1"/>
</dbReference>
<name>A0ABV1XTA9_9ACTN</name>
<dbReference type="Pfam" id="PF00392">
    <property type="entry name" value="GntR"/>
    <property type="match status" value="1"/>
</dbReference>
<evidence type="ECO:0000256" key="2">
    <source>
        <dbReference type="ARBA" id="ARBA00023125"/>
    </source>
</evidence>
<dbReference type="RefSeq" id="WP_190071866.1">
    <property type="nucleotide sequence ID" value="NZ_BNBM01000008.1"/>
</dbReference>
<dbReference type="EMBL" id="JBEPFB010000008">
    <property type="protein sequence ID" value="MER7374795.1"/>
    <property type="molecule type" value="Genomic_DNA"/>
</dbReference>
<dbReference type="Gene3D" id="1.20.120.530">
    <property type="entry name" value="GntR ligand-binding domain-like"/>
    <property type="match status" value="1"/>
</dbReference>
<sequence length="610" mass="65566">MTEDLRGAVVLRESERAALLALSRSRNGSHALAQRAEIVLACAEGAGDTAVAGRLGMSRDMVRKWRTRFAEHGLDGLDDRPRAGRPRKVDEAVVARILTRLLDTPPDGAREWSTRVMAAETGLSQATVSRVWREHRLQARSSRGDLRSPFPRVEVRDVAGLFLDGTTRVLAAAGRSNGTPGRAALAPTPQARRLAVRARNLVAVADALTPAGWAAPASTAALDSFLEDLGARVPAHVDVYLLVADAPGGMGVRDTLDAWVERHPRGQRRHFSFDPEGSSWLDAAEALLAHPAPLGHDDSTGYGTTLPKLRAALRSWCDGGTPPAGAFAWIGATYDSSDAGGGQTRIRKDGNVIAGGVADAERAASDLSDPVVQELLETLLTATLRSGERVKEAPLADRLGISRRALGKALRVLAGEGLLEALPDGGTAVPRVGIDTVLDLYAVRSALGTLLFRRAAMLHSSELHRIRAALGEVRAIAKSHTHDRIGAADLYFQDMVARTADLPQASLFFQRLTLRLRMFITVLGLDFLDGAVDLIAREDARIFDALREGDGDEAARLWRVKIERSVRYMATQLPDAAFDANLWTTLAGRPDRRAGDPSKPRPTERGGAPA</sequence>
<dbReference type="SUPFAM" id="SSF48008">
    <property type="entry name" value="GntR ligand-binding domain-like"/>
    <property type="match status" value="1"/>
</dbReference>